<proteinExistence type="predicted"/>
<evidence type="ECO:0000313" key="2">
    <source>
        <dbReference type="EMBL" id="TPW43603.1"/>
    </source>
</evidence>
<name>A0A506VF21_9GAMM</name>
<sequence length="361" mass="37699">MSKTWVMIICGAIIGAVALTLGEAGNPANMGVCVACFLRDSAGSFNLHSASAVQYFRPEITGFVIGAFASALLFREFSAKGGSAPVIRFTLGFFMMLGCLVFLGCPLRMMLRLGAGDLNALIGLAGLVAGIGVGCLFIKKGFTLPRNYRQSSLEGALFPIICLALLLLFLWNGELFRASVKGPGASHAPVWLSLIGGVLIGIVVQRSRFCFIGMAKNIFLTRNFSMALGVLALTLLVGIGNLYLGKFTAGFEHQPIAHADGVWNFLSMALVGLCGVFITGCPLRQLVRAGQGSSDAAIVVLGMLLGAAAAHNFSLASSPAGPTAGGKIIVIIGILLTLIIGVIYIFRARKIVASAGKPADE</sequence>
<keyword evidence="1" id="KW-1133">Transmembrane helix</keyword>
<feature type="transmembrane region" description="Helical" evidence="1">
    <location>
        <begin position="184"/>
        <end position="204"/>
    </location>
</feature>
<gene>
    <name evidence="2" type="ORF">FKM52_03395</name>
</gene>
<evidence type="ECO:0000256" key="1">
    <source>
        <dbReference type="SAM" id="Phobius"/>
    </source>
</evidence>
<dbReference type="OrthoDB" id="3190590at2"/>
<feature type="transmembrane region" description="Helical" evidence="1">
    <location>
        <begin position="224"/>
        <end position="243"/>
    </location>
</feature>
<dbReference type="InterPro" id="IPR007272">
    <property type="entry name" value="Sulf_transp_TsuA/YedE"/>
</dbReference>
<dbReference type="EMBL" id="VHQI01000002">
    <property type="protein sequence ID" value="TPW43603.1"/>
    <property type="molecule type" value="Genomic_DNA"/>
</dbReference>
<dbReference type="AlphaFoldDB" id="A0A506VF21"/>
<feature type="transmembrane region" description="Helical" evidence="1">
    <location>
        <begin position="121"/>
        <end position="139"/>
    </location>
</feature>
<comment type="caution">
    <text evidence="2">The sequence shown here is derived from an EMBL/GenBank/DDBJ whole genome shotgun (WGS) entry which is preliminary data.</text>
</comment>
<feature type="transmembrane region" description="Helical" evidence="1">
    <location>
        <begin position="86"/>
        <end position="109"/>
    </location>
</feature>
<evidence type="ECO:0000313" key="3">
    <source>
        <dbReference type="Proteomes" id="UP000319523"/>
    </source>
</evidence>
<feature type="transmembrane region" description="Helical" evidence="1">
    <location>
        <begin position="295"/>
        <end position="316"/>
    </location>
</feature>
<dbReference type="Pfam" id="PF04143">
    <property type="entry name" value="Sulf_transp"/>
    <property type="match status" value="1"/>
</dbReference>
<organism evidence="2 3">
    <name type="scientific">Mixta tenebrionis</name>
    <dbReference type="NCBI Taxonomy" id="2562439"/>
    <lineage>
        <taxon>Bacteria</taxon>
        <taxon>Pseudomonadati</taxon>
        <taxon>Pseudomonadota</taxon>
        <taxon>Gammaproteobacteria</taxon>
        <taxon>Enterobacterales</taxon>
        <taxon>Erwiniaceae</taxon>
        <taxon>Mixta</taxon>
    </lineage>
</organism>
<dbReference type="RefSeq" id="WP_141174798.1">
    <property type="nucleotide sequence ID" value="NZ_JBHUFX010000032.1"/>
</dbReference>
<feature type="transmembrane region" description="Helical" evidence="1">
    <location>
        <begin position="328"/>
        <end position="346"/>
    </location>
</feature>
<keyword evidence="1" id="KW-0812">Transmembrane</keyword>
<dbReference type="NCBIfam" id="TIGR04112">
    <property type="entry name" value="seleno_YedE"/>
    <property type="match status" value="1"/>
</dbReference>
<keyword evidence="3" id="KW-1185">Reference proteome</keyword>
<protein>
    <submittedName>
        <fullName evidence="2">YedE-related selenium metabolism membrane protein</fullName>
    </submittedName>
</protein>
<dbReference type="Proteomes" id="UP000319523">
    <property type="component" value="Unassembled WGS sequence"/>
</dbReference>
<feature type="transmembrane region" description="Helical" evidence="1">
    <location>
        <begin position="55"/>
        <end position="74"/>
    </location>
</feature>
<reference evidence="2 3" key="1">
    <citation type="submission" date="2019-06" db="EMBL/GenBank/DDBJ databases">
        <authorList>
            <person name="Yang Y."/>
        </authorList>
    </citation>
    <scope>NUCLEOTIDE SEQUENCE [LARGE SCALE GENOMIC DNA]</scope>
    <source>
        <strain evidence="2 3">BIT-26</strain>
    </source>
</reference>
<feature type="transmembrane region" description="Helical" evidence="1">
    <location>
        <begin position="263"/>
        <end position="283"/>
    </location>
</feature>
<feature type="transmembrane region" description="Helical" evidence="1">
    <location>
        <begin position="151"/>
        <end position="172"/>
    </location>
</feature>
<accession>A0A506VF21</accession>
<dbReference type="InterPro" id="IPR026366">
    <property type="entry name" value="Seleno_YedE"/>
</dbReference>
<keyword evidence="1" id="KW-0472">Membrane</keyword>